<evidence type="ECO:0000313" key="2">
    <source>
        <dbReference type="Proteomes" id="UP001493153"/>
    </source>
</evidence>
<dbReference type="EMBL" id="CP062175">
    <property type="protein sequence ID" value="WXK37842.1"/>
    <property type="molecule type" value="Genomic_DNA"/>
</dbReference>
<protein>
    <submittedName>
        <fullName evidence="1">ATPase</fullName>
    </submittedName>
</protein>
<evidence type="ECO:0000313" key="1">
    <source>
        <dbReference type="EMBL" id="WXK37842.1"/>
    </source>
</evidence>
<geneLocation type="plasmid" evidence="1 2">
    <name>megaplasmid</name>
</geneLocation>
<accession>A0ABZ2PS89</accession>
<keyword evidence="1" id="KW-0614">Plasmid</keyword>
<name>A0ABZ2PS89_9BURK</name>
<reference evidence="1 2" key="1">
    <citation type="submission" date="2020-09" db="EMBL/GenBank/DDBJ databases">
        <title>Genome sequences of Mycetohabitans spp.</title>
        <authorList>
            <person name="Carter M.E."/>
            <person name="Carpenter S.C.D."/>
            <person name="Bogdanove A.J."/>
        </authorList>
    </citation>
    <scope>NUCLEOTIDE SEQUENCE [LARGE SCALE GENOMIC DNA]</scope>
    <source>
        <strain evidence="1 2">B12</strain>
        <plasmid evidence="1 2">megaplasmid</plasmid>
    </source>
</reference>
<keyword evidence="2" id="KW-1185">Reference proteome</keyword>
<proteinExistence type="predicted"/>
<dbReference type="Proteomes" id="UP001493153">
    <property type="component" value="Plasmid megaplasmid"/>
</dbReference>
<gene>
    <name evidence="1" type="ORF">IHE29_00325</name>
</gene>
<sequence length="74" mass="8449">MSRDEYEKYLARVYKAADFKKERNFIGLAKSLPAEQMRELLGSTIRGPRPVSISAFTEPTRVAGTRRTTLSEVR</sequence>
<organism evidence="1 2">
    <name type="scientific">Mycetohabitans rhizoxinica</name>
    <dbReference type="NCBI Taxonomy" id="412963"/>
    <lineage>
        <taxon>Bacteria</taxon>
        <taxon>Pseudomonadati</taxon>
        <taxon>Pseudomonadota</taxon>
        <taxon>Betaproteobacteria</taxon>
        <taxon>Burkholderiales</taxon>
        <taxon>Burkholderiaceae</taxon>
        <taxon>Mycetohabitans</taxon>
    </lineage>
</organism>